<dbReference type="EMBL" id="PGVD01000056">
    <property type="protein sequence ID" value="PLR92812.1"/>
    <property type="molecule type" value="Genomic_DNA"/>
</dbReference>
<dbReference type="InterPro" id="IPR036388">
    <property type="entry name" value="WH-like_DNA-bd_sf"/>
</dbReference>
<dbReference type="Proteomes" id="UP000234951">
    <property type="component" value="Unassembled WGS sequence"/>
</dbReference>
<dbReference type="Gene3D" id="3.30.420.40">
    <property type="match status" value="2"/>
</dbReference>
<dbReference type="PROSITE" id="PS01125">
    <property type="entry name" value="ROK"/>
    <property type="match status" value="1"/>
</dbReference>
<proteinExistence type="inferred from homology"/>
<dbReference type="GO" id="GO:0016301">
    <property type="term" value="F:kinase activity"/>
    <property type="evidence" value="ECO:0007669"/>
    <property type="project" value="UniProtKB-KW"/>
</dbReference>
<dbReference type="SUPFAM" id="SSF46785">
    <property type="entry name" value="Winged helix' DNA-binding domain"/>
    <property type="match status" value="1"/>
</dbReference>
<dbReference type="Proteomes" id="UP000235114">
    <property type="component" value="Unassembled WGS sequence"/>
</dbReference>
<accession>A0A2N5GSI0</accession>
<organism evidence="4 6">
    <name type="scientific">Bacillus canaveralius</name>
    <dbReference type="NCBI Taxonomy" id="1403243"/>
    <lineage>
        <taxon>Bacteria</taxon>
        <taxon>Bacillati</taxon>
        <taxon>Bacillota</taxon>
        <taxon>Bacilli</taxon>
        <taxon>Bacillales</taxon>
        <taxon>Bacillaceae</taxon>
        <taxon>Bacillus</taxon>
    </lineage>
</organism>
<dbReference type="Gene3D" id="1.10.10.10">
    <property type="entry name" value="Winged helix-like DNA-binding domain superfamily/Winged helix DNA-binding domain"/>
    <property type="match status" value="1"/>
</dbReference>
<gene>
    <name evidence="4" type="ORF">CU635_00055</name>
    <name evidence="5" type="ORF">CVD25_18450</name>
</gene>
<keyword evidence="4" id="KW-0418">Kinase</keyword>
<keyword evidence="7" id="KW-1185">Reference proteome</keyword>
<reference evidence="4 6" key="1">
    <citation type="submission" date="2017-11" db="EMBL/GenBank/DDBJ databases">
        <title>Comparitive Functional Genomics of Dry Heat Resistant strains isolated from the Viking Spacecraft.</title>
        <authorList>
            <person name="Seuylemezian A."/>
            <person name="Cooper K."/>
            <person name="Vaishampayan P."/>
        </authorList>
    </citation>
    <scope>NUCLEOTIDE SEQUENCE [LARGE SCALE GENOMIC DNA]</scope>
    <source>
        <strain evidence="4 6">M4.6</strain>
    </source>
</reference>
<dbReference type="RefSeq" id="WP_101575136.1">
    <property type="nucleotide sequence ID" value="NZ_PGVA01000001.1"/>
</dbReference>
<comment type="caution">
    <text evidence="4">The sequence shown here is derived from an EMBL/GenBank/DDBJ whole genome shotgun (WGS) entry which is preliminary data.</text>
</comment>
<dbReference type="PANTHER" id="PTHR18964">
    <property type="entry name" value="ROK (REPRESSOR, ORF, KINASE) FAMILY"/>
    <property type="match status" value="1"/>
</dbReference>
<dbReference type="InterPro" id="IPR036390">
    <property type="entry name" value="WH_DNA-bd_sf"/>
</dbReference>
<dbReference type="PANTHER" id="PTHR18964:SF149">
    <property type="entry name" value="BIFUNCTIONAL UDP-N-ACETYLGLUCOSAMINE 2-EPIMERASE_N-ACETYLMANNOSAMINE KINASE"/>
    <property type="match status" value="1"/>
</dbReference>
<evidence type="ECO:0000313" key="6">
    <source>
        <dbReference type="Proteomes" id="UP000234951"/>
    </source>
</evidence>
<evidence type="ECO:0000313" key="7">
    <source>
        <dbReference type="Proteomes" id="UP000235114"/>
    </source>
</evidence>
<dbReference type="OrthoDB" id="9796533at2"/>
<dbReference type="EMBL" id="PGVA01000001">
    <property type="protein sequence ID" value="PLR86726.1"/>
    <property type="molecule type" value="Genomic_DNA"/>
</dbReference>
<keyword evidence="3" id="KW-0119">Carbohydrate metabolism</keyword>
<dbReference type="InterPro" id="IPR049874">
    <property type="entry name" value="ROK_cs"/>
</dbReference>
<evidence type="ECO:0000256" key="2">
    <source>
        <dbReference type="ARBA" id="ARBA00006479"/>
    </source>
</evidence>
<dbReference type="GO" id="GO:0042732">
    <property type="term" value="P:D-xylose metabolic process"/>
    <property type="evidence" value="ECO:0007669"/>
    <property type="project" value="UniProtKB-KW"/>
</dbReference>
<protein>
    <submittedName>
        <fullName evidence="4">Sugar kinase</fullName>
    </submittedName>
</protein>
<dbReference type="Pfam" id="PF13412">
    <property type="entry name" value="HTH_24"/>
    <property type="match status" value="1"/>
</dbReference>
<dbReference type="AlphaFoldDB" id="A0A2N5GSI0"/>
<comment type="similarity">
    <text evidence="2">Belongs to the ROK (NagC/XylR) family.</text>
</comment>
<name>A0A2N5GSI0_9BACI</name>
<dbReference type="InterPro" id="IPR043129">
    <property type="entry name" value="ATPase_NBD"/>
</dbReference>
<keyword evidence="4" id="KW-0808">Transferase</keyword>
<dbReference type="SUPFAM" id="SSF53067">
    <property type="entry name" value="Actin-like ATPase domain"/>
    <property type="match status" value="1"/>
</dbReference>
<comment type="function">
    <text evidence="1">Transcriptional repressor of xylose-utilizing enzymes.</text>
</comment>
<keyword evidence="3" id="KW-0859">Xylose metabolism</keyword>
<evidence type="ECO:0000313" key="4">
    <source>
        <dbReference type="EMBL" id="PLR86726.1"/>
    </source>
</evidence>
<evidence type="ECO:0000313" key="5">
    <source>
        <dbReference type="EMBL" id="PLR92812.1"/>
    </source>
</evidence>
<reference evidence="5 7" key="2">
    <citation type="submission" date="2017-12" db="EMBL/GenBank/DDBJ databases">
        <title>Comparative Functional Genomics of Dry Heat Resistant strains isolated from the Viking Spacecraft.</title>
        <authorList>
            <person name="Seuylemezian A."/>
            <person name="Cooper K."/>
            <person name="Vaishampayan P."/>
        </authorList>
    </citation>
    <scope>NUCLEOTIDE SEQUENCE [LARGE SCALE GENOMIC DNA]</scope>
    <source>
        <strain evidence="5 7">ATCC 29669</strain>
    </source>
</reference>
<evidence type="ECO:0000256" key="3">
    <source>
        <dbReference type="ARBA" id="ARBA00022629"/>
    </source>
</evidence>
<dbReference type="InterPro" id="IPR000600">
    <property type="entry name" value="ROK"/>
</dbReference>
<dbReference type="CDD" id="cd24076">
    <property type="entry name" value="ASKHA_ATPase_ROK_BsXylR-like"/>
    <property type="match status" value="1"/>
</dbReference>
<dbReference type="Pfam" id="PF00480">
    <property type="entry name" value="ROK"/>
    <property type="match status" value="1"/>
</dbReference>
<evidence type="ECO:0000256" key="1">
    <source>
        <dbReference type="ARBA" id="ARBA00002486"/>
    </source>
</evidence>
<sequence>MTTGMVGSFQFMKSLNKSLILNEIRTEGPISRAEIAKKTNLTPPTVTNLVNELLESKLVLESDLGTSTGGRKPIMLCLNSSTFRVIGVDVGVDNLKLVSTNINAEVMDTLLVKMPNSLSAETFMNLLIKSIHGMFAELKNDTLLGIGVGMHGLVDPQKGVAQYAPNLNLRNIPIRERLEEEFQIPVEIENDVRAMALGESWFGNGQGIDNFICINVGMGVGAGIILNHKLFTGSSFTAGEIGHTTIDVEGPKCSCGNYGCLQALVAGPAITARAQKEIRLGRKSLIEEFVHRDLGQITGEIVHQAALKGDQLAIEVLGDAGRYLGIGIANMINTLNPARIILGGGVSKAGEFLLAPMKEMVKKRALNSTPISTTNLGEYGTAIGAVTLVLKKIFLPEYS</sequence>